<evidence type="ECO:0000313" key="3">
    <source>
        <dbReference type="EMBL" id="CCG01568.1"/>
    </source>
</evidence>
<organism evidence="3 4">
    <name type="scientific">Blastococcus saxobsidens (strain DD2)</name>
    <dbReference type="NCBI Taxonomy" id="1146883"/>
    <lineage>
        <taxon>Bacteria</taxon>
        <taxon>Bacillati</taxon>
        <taxon>Actinomycetota</taxon>
        <taxon>Actinomycetes</taxon>
        <taxon>Geodermatophilales</taxon>
        <taxon>Geodermatophilaceae</taxon>
        <taxon>Blastococcus</taxon>
    </lineage>
</organism>
<sequence length="231" mass="22956">MPARRPLLRFLLGLGLACAAVVAVVGGIALRGPGLVAVCVSGGLAGCIAAGVARETPGPPRRSTVEAAGQAAAITIGALLVVSGTAVLAGGAMALLLAGALVAGWAAVRWFHDRQEATAAGSAAVTSPFPAVRPLPGPPWPSPAPAVAGLPTAALGEEWLRTGAALQGALAPAARQRIVTRRAQVLDELERRDPAGFARWLAAGPLHAGDPAGFVRSEPPRAAPGTEAEAA</sequence>
<evidence type="ECO:0000313" key="4">
    <source>
        <dbReference type="Proteomes" id="UP000007517"/>
    </source>
</evidence>
<feature type="transmembrane region" description="Helical" evidence="2">
    <location>
        <begin position="88"/>
        <end position="108"/>
    </location>
</feature>
<dbReference type="AlphaFoldDB" id="H6RQP1"/>
<accession>H6RQP1</accession>
<reference evidence="3 4" key="1">
    <citation type="journal article" date="2012" name="J. Bacteriol.">
        <title>Genome Sequence of Blastococcus saxobsidens DD2, a Stone-Inhabiting Bacterium.</title>
        <authorList>
            <person name="Chouaia B."/>
            <person name="Crotti E."/>
            <person name="Brusetti L."/>
            <person name="Daffonchio D."/>
            <person name="Essoussi I."/>
            <person name="Nouioui I."/>
            <person name="Sbissi I."/>
            <person name="Ghodhbane-Gtari F."/>
            <person name="Gtari M."/>
            <person name="Vacherie B."/>
            <person name="Barbe V."/>
            <person name="Medigue C."/>
            <person name="Gury J."/>
            <person name="Pujic P."/>
            <person name="Normand P."/>
        </authorList>
    </citation>
    <scope>NUCLEOTIDE SEQUENCE [LARGE SCALE GENOMIC DNA]</scope>
    <source>
        <strain evidence="3 4">DD2</strain>
    </source>
</reference>
<dbReference type="KEGG" id="bsd:BLASA_0612"/>
<dbReference type="EMBL" id="FO117623">
    <property type="protein sequence ID" value="CCG01568.1"/>
    <property type="molecule type" value="Genomic_DNA"/>
</dbReference>
<proteinExistence type="predicted"/>
<feature type="transmembrane region" description="Helical" evidence="2">
    <location>
        <begin position="7"/>
        <end position="29"/>
    </location>
</feature>
<feature type="transmembrane region" description="Helical" evidence="2">
    <location>
        <begin position="35"/>
        <end position="53"/>
    </location>
</feature>
<name>H6RQP1_BLASD</name>
<keyword evidence="2" id="KW-0472">Membrane</keyword>
<evidence type="ECO:0000256" key="1">
    <source>
        <dbReference type="SAM" id="MobiDB-lite"/>
    </source>
</evidence>
<dbReference type="Proteomes" id="UP000007517">
    <property type="component" value="Chromosome"/>
</dbReference>
<dbReference type="eggNOG" id="ENOG5031YUT">
    <property type="taxonomic scope" value="Bacteria"/>
</dbReference>
<keyword evidence="4" id="KW-1185">Reference proteome</keyword>
<dbReference type="RefSeq" id="WP_014374481.1">
    <property type="nucleotide sequence ID" value="NC_016943.1"/>
</dbReference>
<protein>
    <submittedName>
        <fullName evidence="3">Uncharacterized protein</fullName>
    </submittedName>
</protein>
<gene>
    <name evidence="3" type="ordered locus">BLASA_0612</name>
</gene>
<dbReference type="OrthoDB" id="3827100at2"/>
<feature type="region of interest" description="Disordered" evidence="1">
    <location>
        <begin position="208"/>
        <end position="231"/>
    </location>
</feature>
<feature type="transmembrane region" description="Helical" evidence="2">
    <location>
        <begin position="65"/>
        <end position="82"/>
    </location>
</feature>
<keyword evidence="2" id="KW-1133">Transmembrane helix</keyword>
<reference evidence="4" key="2">
    <citation type="submission" date="2012-02" db="EMBL/GenBank/DDBJ databases">
        <title>Complete genome sequence of Blastococcus saxobsidens strain DD2.</title>
        <authorList>
            <person name="Genoscope."/>
        </authorList>
    </citation>
    <scope>NUCLEOTIDE SEQUENCE [LARGE SCALE GENOMIC DNA]</scope>
    <source>
        <strain evidence="4">DD2</strain>
    </source>
</reference>
<keyword evidence="2" id="KW-0812">Transmembrane</keyword>
<evidence type="ECO:0000256" key="2">
    <source>
        <dbReference type="SAM" id="Phobius"/>
    </source>
</evidence>
<dbReference type="HOGENOM" id="CLU_112403_0_0_11"/>